<feature type="active site" description="Nucleophile" evidence="8">
    <location>
        <position position="264"/>
    </location>
</feature>
<evidence type="ECO:0000256" key="8">
    <source>
        <dbReference type="PIRSR" id="PIRSR500134-1"/>
    </source>
</evidence>
<sequence>MDVSIFGLGYVGAVTAGCLAEQGHRIIGADVQQAKVDAFNSGISPIIEPELDDLLQTAKREGRLSATTDAAAAVAKTDASIICVGTPSLASGRLNLDFVRKVSEQISQALRESGKKHIILFRSTMLPGSTRSMVRDFFEDLRTSGQVRIYYCPEFLREGTAVKDFREPSLAVVGTHDGKEPESEEAKQLLGGSPSVLAWEGAEMIKYSCNYFHALKVGFANEIGRLCKFLGEDGARVMDVVCSDTKLNISRYYMKPGNPFGGSCLPKDVSALLSFARQEGISLPLLDNTLDTNHAHLDLLIKLITSKNTRKIGLLGLAFKADTDDLRGSPMVAVAETLLGRGYQLSIYDPSLNLSRLIGANEAEIQRRMPHLASLLKADAQEVVESSDLIVASQKCVKVDDLAVWVKPEQSVIDVNGWRELQTLPWSYEGLCW</sequence>
<dbReference type="PANTHER" id="PTHR43750:SF1">
    <property type="entry name" value="GDP-MANNOSE 6-DEHYDROGENASE"/>
    <property type="match status" value="1"/>
</dbReference>
<feature type="binding site" evidence="10">
    <location>
        <position position="124"/>
    </location>
    <ligand>
        <name>NAD(+)</name>
        <dbReference type="ChEBI" id="CHEBI:57540"/>
    </ligand>
</feature>
<dbReference type="SUPFAM" id="SSF48179">
    <property type="entry name" value="6-phosphogluconate dehydrogenase C-terminal domain-like"/>
    <property type="match status" value="1"/>
</dbReference>
<feature type="binding site" evidence="10">
    <location>
        <position position="327"/>
    </location>
    <ligand>
        <name>NAD(+)</name>
        <dbReference type="ChEBI" id="CHEBI:57540"/>
    </ligand>
</feature>
<dbReference type="STRING" id="48467.SAMN02745166_01773"/>
<dbReference type="Proteomes" id="UP000190774">
    <property type="component" value="Unassembled WGS sequence"/>
</dbReference>
<evidence type="ECO:0000256" key="3">
    <source>
        <dbReference type="ARBA" id="ARBA00012954"/>
    </source>
</evidence>
<dbReference type="OrthoDB" id="9803238at2"/>
<dbReference type="SUPFAM" id="SSF51735">
    <property type="entry name" value="NAD(P)-binding Rossmann-fold domains"/>
    <property type="match status" value="1"/>
</dbReference>
<dbReference type="SMART" id="SM00984">
    <property type="entry name" value="UDPG_MGDP_dh_C"/>
    <property type="match status" value="1"/>
</dbReference>
<keyword evidence="4 7" id="KW-0560">Oxidoreductase</keyword>
<evidence type="ECO:0000256" key="5">
    <source>
        <dbReference type="ARBA" id="ARBA00023027"/>
    </source>
</evidence>
<feature type="binding site" evidence="9">
    <location>
        <position position="206"/>
    </location>
    <ligand>
        <name>substrate</name>
    </ligand>
</feature>
<dbReference type="InterPro" id="IPR014026">
    <property type="entry name" value="UDP-Glc/GDP-Man_DH_dimer"/>
</dbReference>
<accession>A0A1T4XQ67</accession>
<evidence type="ECO:0000256" key="7">
    <source>
        <dbReference type="PIRNR" id="PIRNR000124"/>
    </source>
</evidence>
<keyword evidence="13" id="KW-1185">Reference proteome</keyword>
<dbReference type="UniPathway" id="UPA00038">
    <property type="reaction ID" value="UER00491"/>
</dbReference>
<dbReference type="AlphaFoldDB" id="A0A1T4XQ67"/>
<dbReference type="EMBL" id="FUYE01000005">
    <property type="protein sequence ID" value="SKA91692.1"/>
    <property type="molecule type" value="Genomic_DNA"/>
</dbReference>
<evidence type="ECO:0000256" key="10">
    <source>
        <dbReference type="PIRSR" id="PIRSR500134-3"/>
    </source>
</evidence>
<organism evidence="12 13">
    <name type="scientific">Prosthecobacter debontii</name>
    <dbReference type="NCBI Taxonomy" id="48467"/>
    <lineage>
        <taxon>Bacteria</taxon>
        <taxon>Pseudomonadati</taxon>
        <taxon>Verrucomicrobiota</taxon>
        <taxon>Verrucomicrobiia</taxon>
        <taxon>Verrucomicrobiales</taxon>
        <taxon>Verrucomicrobiaceae</taxon>
        <taxon>Prosthecobacter</taxon>
    </lineage>
</organism>
<feature type="binding site" evidence="9">
    <location>
        <position position="320"/>
    </location>
    <ligand>
        <name>substrate</name>
    </ligand>
</feature>
<feature type="binding site" evidence="9">
    <location>
        <begin position="155"/>
        <end position="158"/>
    </location>
    <ligand>
        <name>substrate</name>
    </ligand>
</feature>
<dbReference type="RefSeq" id="WP_078812961.1">
    <property type="nucleotide sequence ID" value="NZ_FUYE01000005.1"/>
</dbReference>
<dbReference type="Gene3D" id="3.40.50.720">
    <property type="entry name" value="NAD(P)-binding Rossmann-like Domain"/>
    <property type="match status" value="2"/>
</dbReference>
<feature type="binding site" evidence="10">
    <location>
        <position position="158"/>
    </location>
    <ligand>
        <name>NAD(+)</name>
        <dbReference type="ChEBI" id="CHEBI:57540"/>
    </ligand>
</feature>
<dbReference type="GO" id="GO:0003979">
    <property type="term" value="F:UDP-glucose 6-dehydrogenase activity"/>
    <property type="evidence" value="ECO:0007669"/>
    <property type="project" value="UniProtKB-EC"/>
</dbReference>
<dbReference type="InterPro" id="IPR036220">
    <property type="entry name" value="UDP-Glc/GDP-Man_DH_C_sf"/>
</dbReference>
<dbReference type="InterPro" id="IPR036291">
    <property type="entry name" value="NAD(P)-bd_dom_sf"/>
</dbReference>
<comment type="catalytic activity">
    <reaction evidence="6 7">
        <text>UDP-alpha-D-glucose + 2 NAD(+) + H2O = UDP-alpha-D-glucuronate + 2 NADH + 3 H(+)</text>
        <dbReference type="Rhea" id="RHEA:23596"/>
        <dbReference type="ChEBI" id="CHEBI:15377"/>
        <dbReference type="ChEBI" id="CHEBI:15378"/>
        <dbReference type="ChEBI" id="CHEBI:57540"/>
        <dbReference type="ChEBI" id="CHEBI:57945"/>
        <dbReference type="ChEBI" id="CHEBI:58052"/>
        <dbReference type="ChEBI" id="CHEBI:58885"/>
        <dbReference type="EC" id="1.1.1.22"/>
    </reaction>
</comment>
<dbReference type="Pfam" id="PF00984">
    <property type="entry name" value="UDPG_MGDP_dh"/>
    <property type="match status" value="1"/>
</dbReference>
<gene>
    <name evidence="12" type="ORF">SAMN02745166_01773</name>
</gene>
<dbReference type="GO" id="GO:0006065">
    <property type="term" value="P:UDP-glucuronate biosynthetic process"/>
    <property type="evidence" value="ECO:0007669"/>
    <property type="project" value="UniProtKB-UniPathway"/>
</dbReference>
<dbReference type="PIRSF" id="PIRSF500134">
    <property type="entry name" value="UDPglc_DH_bac"/>
    <property type="match status" value="1"/>
</dbReference>
<dbReference type="InterPro" id="IPR008927">
    <property type="entry name" value="6-PGluconate_DH-like_C_sf"/>
</dbReference>
<evidence type="ECO:0000256" key="4">
    <source>
        <dbReference type="ARBA" id="ARBA00023002"/>
    </source>
</evidence>
<dbReference type="PIRSF" id="PIRSF000124">
    <property type="entry name" value="UDPglc_GDPman_dh"/>
    <property type="match status" value="1"/>
</dbReference>
<comment type="pathway">
    <text evidence="1">Nucleotide-sugar biosynthesis; UDP-alpha-D-glucuronate biosynthesis; UDP-alpha-D-glucuronate from UDP-alpha-D-glucose: step 1/1.</text>
</comment>
<feature type="binding site" evidence="10">
    <location>
        <position position="35"/>
    </location>
    <ligand>
        <name>NAD(+)</name>
        <dbReference type="ChEBI" id="CHEBI:57540"/>
    </ligand>
</feature>
<name>A0A1T4XQ67_9BACT</name>
<feature type="binding site" evidence="10">
    <location>
        <position position="267"/>
    </location>
    <ligand>
        <name>NAD(+)</name>
        <dbReference type="ChEBI" id="CHEBI:57540"/>
    </ligand>
</feature>
<dbReference type="GO" id="GO:0051287">
    <property type="term" value="F:NAD binding"/>
    <property type="evidence" value="ECO:0007669"/>
    <property type="project" value="InterPro"/>
</dbReference>
<keyword evidence="5 7" id="KW-0520">NAD</keyword>
<dbReference type="Pfam" id="PF03721">
    <property type="entry name" value="UDPG_MGDP_dh_N"/>
    <property type="match status" value="1"/>
</dbReference>
<dbReference type="SUPFAM" id="SSF52413">
    <property type="entry name" value="UDP-glucose/GDP-mannose dehydrogenase C-terminal domain"/>
    <property type="match status" value="1"/>
</dbReference>
<evidence type="ECO:0000313" key="13">
    <source>
        <dbReference type="Proteomes" id="UP000190774"/>
    </source>
</evidence>
<evidence type="ECO:0000256" key="9">
    <source>
        <dbReference type="PIRSR" id="PIRSR500134-2"/>
    </source>
</evidence>
<dbReference type="EC" id="1.1.1.22" evidence="3 7"/>
<dbReference type="InterPro" id="IPR014027">
    <property type="entry name" value="UDP-Glc/GDP-Man_DH_C"/>
</dbReference>
<evidence type="ECO:0000256" key="6">
    <source>
        <dbReference type="ARBA" id="ARBA00047473"/>
    </source>
</evidence>
<reference evidence="13" key="1">
    <citation type="submission" date="2017-02" db="EMBL/GenBank/DDBJ databases">
        <authorList>
            <person name="Varghese N."/>
            <person name="Submissions S."/>
        </authorList>
    </citation>
    <scope>NUCLEOTIDE SEQUENCE [LARGE SCALE GENOMIC DNA]</scope>
    <source>
        <strain evidence="13">ATCC 700200</strain>
    </source>
</reference>
<dbReference type="InterPro" id="IPR001732">
    <property type="entry name" value="UDP-Glc/GDP-Man_DH_N"/>
</dbReference>
<dbReference type="GO" id="GO:0000271">
    <property type="term" value="P:polysaccharide biosynthetic process"/>
    <property type="evidence" value="ECO:0007669"/>
    <property type="project" value="InterPro"/>
</dbReference>
<dbReference type="InterPro" id="IPR028357">
    <property type="entry name" value="UDPglc_DH_bac"/>
</dbReference>
<feature type="domain" description="UDP-glucose/GDP-mannose dehydrogenase C-terminal" evidence="11">
    <location>
        <begin position="313"/>
        <end position="421"/>
    </location>
</feature>
<evidence type="ECO:0000259" key="11">
    <source>
        <dbReference type="SMART" id="SM00984"/>
    </source>
</evidence>
<proteinExistence type="inferred from homology"/>
<dbReference type="InterPro" id="IPR017476">
    <property type="entry name" value="UDP-Glc/GDP-Man"/>
</dbReference>
<dbReference type="Gene3D" id="1.20.5.170">
    <property type="match status" value="1"/>
</dbReference>
<comment type="similarity">
    <text evidence="2 7">Belongs to the UDP-glucose/GDP-mannose dehydrogenase family.</text>
</comment>
<feature type="binding site" evidence="10">
    <location>
        <position position="86"/>
    </location>
    <ligand>
        <name>NAD(+)</name>
        <dbReference type="ChEBI" id="CHEBI:57540"/>
    </ligand>
</feature>
<protein>
    <recommendedName>
        <fullName evidence="3 7">UDP-glucose 6-dehydrogenase</fullName>
        <ecNumber evidence="3 7">1.1.1.22</ecNumber>
    </recommendedName>
</protein>
<evidence type="ECO:0000313" key="12">
    <source>
        <dbReference type="EMBL" id="SKA91692.1"/>
    </source>
</evidence>
<dbReference type="PANTHER" id="PTHR43750">
    <property type="entry name" value="UDP-GLUCOSE 6-DEHYDROGENASE TUAD"/>
    <property type="match status" value="1"/>
</dbReference>
<dbReference type="Pfam" id="PF03720">
    <property type="entry name" value="UDPG_MGDP_dh_C"/>
    <property type="match status" value="1"/>
</dbReference>
<evidence type="ECO:0000256" key="1">
    <source>
        <dbReference type="ARBA" id="ARBA00004701"/>
    </source>
</evidence>
<dbReference type="NCBIfam" id="TIGR03026">
    <property type="entry name" value="NDP-sugDHase"/>
    <property type="match status" value="1"/>
</dbReference>
<feature type="binding site" evidence="9">
    <location>
        <position position="261"/>
    </location>
    <ligand>
        <name>substrate</name>
    </ligand>
</feature>
<evidence type="ECO:0000256" key="2">
    <source>
        <dbReference type="ARBA" id="ARBA00006601"/>
    </source>
</evidence>
<feature type="binding site" evidence="10">
    <location>
        <position position="30"/>
    </location>
    <ligand>
        <name>NAD(+)</name>
        <dbReference type="ChEBI" id="CHEBI:57540"/>
    </ligand>
</feature>
<feature type="binding site" evidence="9">
    <location>
        <begin position="253"/>
        <end position="257"/>
    </location>
    <ligand>
        <name>substrate</name>
    </ligand>
</feature>